<keyword evidence="3" id="KW-1185">Reference proteome</keyword>
<evidence type="ECO:0000313" key="2">
    <source>
        <dbReference type="EMBL" id="KAK7306192.1"/>
    </source>
</evidence>
<evidence type="ECO:0000256" key="1">
    <source>
        <dbReference type="SAM" id="MobiDB-lite"/>
    </source>
</evidence>
<reference evidence="2 3" key="1">
    <citation type="submission" date="2024-01" db="EMBL/GenBank/DDBJ databases">
        <title>The genomes of 5 underutilized Papilionoideae crops provide insights into root nodulation and disease resistanc.</title>
        <authorList>
            <person name="Jiang F."/>
        </authorList>
    </citation>
    <scope>NUCLEOTIDE SEQUENCE [LARGE SCALE GENOMIC DNA]</scope>
    <source>
        <strain evidence="2">LVBAO_FW01</strain>
        <tissue evidence="2">Leaves</tissue>
    </source>
</reference>
<feature type="region of interest" description="Disordered" evidence="1">
    <location>
        <begin position="38"/>
        <end position="82"/>
    </location>
</feature>
<dbReference type="Proteomes" id="UP001367508">
    <property type="component" value="Unassembled WGS sequence"/>
</dbReference>
<organism evidence="2 3">
    <name type="scientific">Canavalia gladiata</name>
    <name type="common">Sword bean</name>
    <name type="synonym">Dolichos gladiatus</name>
    <dbReference type="NCBI Taxonomy" id="3824"/>
    <lineage>
        <taxon>Eukaryota</taxon>
        <taxon>Viridiplantae</taxon>
        <taxon>Streptophyta</taxon>
        <taxon>Embryophyta</taxon>
        <taxon>Tracheophyta</taxon>
        <taxon>Spermatophyta</taxon>
        <taxon>Magnoliopsida</taxon>
        <taxon>eudicotyledons</taxon>
        <taxon>Gunneridae</taxon>
        <taxon>Pentapetalae</taxon>
        <taxon>rosids</taxon>
        <taxon>fabids</taxon>
        <taxon>Fabales</taxon>
        <taxon>Fabaceae</taxon>
        <taxon>Papilionoideae</taxon>
        <taxon>50 kb inversion clade</taxon>
        <taxon>NPAAA clade</taxon>
        <taxon>indigoferoid/millettioid clade</taxon>
        <taxon>Phaseoleae</taxon>
        <taxon>Canavalia</taxon>
    </lineage>
</organism>
<protein>
    <submittedName>
        <fullName evidence="2">Uncharacterized protein</fullName>
    </submittedName>
</protein>
<comment type="caution">
    <text evidence="2">The sequence shown here is derived from an EMBL/GenBank/DDBJ whole genome shotgun (WGS) entry which is preliminary data.</text>
</comment>
<gene>
    <name evidence="2" type="ORF">VNO77_44118</name>
</gene>
<feature type="compositionally biased region" description="Polar residues" evidence="1">
    <location>
        <begin position="64"/>
        <end position="82"/>
    </location>
</feature>
<name>A0AAN9JW31_CANGL</name>
<dbReference type="AlphaFoldDB" id="A0AAN9JW31"/>
<accession>A0AAN9JW31</accession>
<dbReference type="EMBL" id="JAYMYQ010000011">
    <property type="protein sequence ID" value="KAK7306192.1"/>
    <property type="molecule type" value="Genomic_DNA"/>
</dbReference>
<feature type="region of interest" description="Disordered" evidence="1">
    <location>
        <begin position="1"/>
        <end position="25"/>
    </location>
</feature>
<proteinExistence type="predicted"/>
<evidence type="ECO:0000313" key="3">
    <source>
        <dbReference type="Proteomes" id="UP001367508"/>
    </source>
</evidence>
<sequence length="82" mass="8734">MVSSLGGSRYNVPFESSGTPHEQINEPEALSMPIKLGRATKSNQLKNIDGNPKLAEMNEKNAELGSTASKPNPTSTDESACE</sequence>